<feature type="compositionally biased region" description="Polar residues" evidence="1">
    <location>
        <begin position="218"/>
        <end position="235"/>
    </location>
</feature>
<dbReference type="Proteomes" id="UP000236621">
    <property type="component" value="Unassembled WGS sequence"/>
</dbReference>
<feature type="compositionally biased region" description="Basic residues" evidence="1">
    <location>
        <begin position="17"/>
        <end position="28"/>
    </location>
</feature>
<sequence length="501" mass="55057">MELIQIAEMATKEDQRRRNRLAQRRHREHSSGVSHSDAGVARASGSPSAPAADEPHAPDRLWDFAATNDLLDSFGHHEDFFYQSMGGTAKDDPTGRQGTRDVSAGGIGLAGTTGSDGQASRPPNTCTRPFSPSRFLAVGNPLAASLQQIQCGDTRCTCTKPASEAVAATKTTGRKAIEAQSSIAPADMPSAHSADHVQAPISNAHWGLCPQPYPTPRNDYQGQSSITPRSLFTTETDPKRPLPKEASCREMGTEPSEADLPFPEARPQPRFSHQRQPGSVEPQSPAAHLRRAGSHQPSMPLEARFQRIADVVEEAGFDSIDSMMAAYYAATLSEDSTMRQTRSGNQTRRLRGFFSSLHSSHKAWGERERRVYREEIVRAAEGIYAEELRDLANAAVHTEERASSKYFEKMSVDARRTDIVDQVLDILSNEDIAAFLKKDKEILQDCAPETWSLMTELARNAGLLRQQRAQISYESMPSLALVHTHALRFGAGAMHAARREM</sequence>
<dbReference type="OrthoDB" id="194358at2759"/>
<evidence type="ECO:0000256" key="1">
    <source>
        <dbReference type="SAM" id="MobiDB-lite"/>
    </source>
</evidence>
<dbReference type="EMBL" id="NRSZ01000811">
    <property type="protein sequence ID" value="PNY25065.1"/>
    <property type="molecule type" value="Genomic_DNA"/>
</dbReference>
<accession>A0A2K3QBY9</accession>
<feature type="compositionally biased region" description="Low complexity" evidence="1">
    <location>
        <begin position="38"/>
        <end position="52"/>
    </location>
</feature>
<evidence type="ECO:0000313" key="2">
    <source>
        <dbReference type="EMBL" id="PNY25065.1"/>
    </source>
</evidence>
<feature type="compositionally biased region" description="Polar residues" evidence="1">
    <location>
        <begin position="112"/>
        <end position="130"/>
    </location>
</feature>
<feature type="region of interest" description="Disordered" evidence="1">
    <location>
        <begin position="86"/>
        <end position="131"/>
    </location>
</feature>
<dbReference type="AlphaFoldDB" id="A0A2K3QBY9"/>
<reference evidence="2 3" key="1">
    <citation type="submission" date="2017-08" db="EMBL/GenBank/DDBJ databases">
        <title>Harnessing the power of phylogenomics to disentangle the directionality and signatures of interkingdom host jumping in the parasitic fungal genus Tolypocladium.</title>
        <authorList>
            <person name="Quandt C.A."/>
            <person name="Patterson W."/>
            <person name="Spatafora J.W."/>
        </authorList>
    </citation>
    <scope>NUCLEOTIDE SEQUENCE [LARGE SCALE GENOMIC DNA]</scope>
    <source>
        <strain evidence="2 3">CBS 113982</strain>
    </source>
</reference>
<organism evidence="2 3">
    <name type="scientific">Tolypocladium capitatum</name>
    <dbReference type="NCBI Taxonomy" id="45235"/>
    <lineage>
        <taxon>Eukaryota</taxon>
        <taxon>Fungi</taxon>
        <taxon>Dikarya</taxon>
        <taxon>Ascomycota</taxon>
        <taxon>Pezizomycotina</taxon>
        <taxon>Sordariomycetes</taxon>
        <taxon>Hypocreomycetidae</taxon>
        <taxon>Hypocreales</taxon>
        <taxon>Ophiocordycipitaceae</taxon>
        <taxon>Tolypocladium</taxon>
    </lineage>
</organism>
<feature type="region of interest" description="Disordered" evidence="1">
    <location>
        <begin position="8"/>
        <end position="57"/>
    </location>
</feature>
<comment type="caution">
    <text evidence="2">The sequence shown here is derived from an EMBL/GenBank/DDBJ whole genome shotgun (WGS) entry which is preliminary data.</text>
</comment>
<feature type="compositionally biased region" description="Basic and acidic residues" evidence="1">
    <location>
        <begin position="236"/>
        <end position="252"/>
    </location>
</feature>
<name>A0A2K3QBY9_9HYPO</name>
<evidence type="ECO:0008006" key="4">
    <source>
        <dbReference type="Google" id="ProtNLM"/>
    </source>
</evidence>
<protein>
    <recommendedName>
        <fullName evidence="4">BZIP domain-containing protein</fullName>
    </recommendedName>
</protein>
<gene>
    <name evidence="2" type="ORF">TCAP_04989</name>
</gene>
<keyword evidence="3" id="KW-1185">Reference proteome</keyword>
<evidence type="ECO:0000313" key="3">
    <source>
        <dbReference type="Proteomes" id="UP000236621"/>
    </source>
</evidence>
<proteinExistence type="predicted"/>
<feature type="region of interest" description="Disordered" evidence="1">
    <location>
        <begin position="210"/>
        <end position="299"/>
    </location>
</feature>